<evidence type="ECO:0000313" key="2">
    <source>
        <dbReference type="Proteomes" id="UP000198878"/>
    </source>
</evidence>
<evidence type="ECO:0008006" key="3">
    <source>
        <dbReference type="Google" id="ProtNLM"/>
    </source>
</evidence>
<dbReference type="Gene3D" id="3.40.50.150">
    <property type="entry name" value="Vaccinia Virus protein VP39"/>
    <property type="match status" value="1"/>
</dbReference>
<dbReference type="STRING" id="218821.SAMN05421837_112236"/>
<dbReference type="InterPro" id="IPR029063">
    <property type="entry name" value="SAM-dependent_MTases_sf"/>
</dbReference>
<evidence type="ECO:0000313" key="1">
    <source>
        <dbReference type="EMBL" id="SEF37123.1"/>
    </source>
</evidence>
<gene>
    <name evidence="1" type="ORF">SAMN05421837_112236</name>
</gene>
<keyword evidence="2" id="KW-1185">Reference proteome</keyword>
<protein>
    <recommendedName>
        <fullName evidence="3">Methyltransferase domain-containing protein</fullName>
    </recommendedName>
</protein>
<dbReference type="RefSeq" id="WP_086676651.1">
    <property type="nucleotide sequence ID" value="NZ_FNUJ01000012.1"/>
</dbReference>
<organism evidence="1 2">
    <name type="scientific">Amycolatopsis pretoriensis</name>
    <dbReference type="NCBI Taxonomy" id="218821"/>
    <lineage>
        <taxon>Bacteria</taxon>
        <taxon>Bacillati</taxon>
        <taxon>Actinomycetota</taxon>
        <taxon>Actinomycetes</taxon>
        <taxon>Pseudonocardiales</taxon>
        <taxon>Pseudonocardiaceae</taxon>
        <taxon>Amycolatopsis</taxon>
    </lineage>
</organism>
<dbReference type="Proteomes" id="UP000198878">
    <property type="component" value="Unassembled WGS sequence"/>
</dbReference>
<dbReference type="SUPFAM" id="SSF53335">
    <property type="entry name" value="S-adenosyl-L-methionine-dependent methyltransferases"/>
    <property type="match status" value="1"/>
</dbReference>
<accession>A0A1H5RFG9</accession>
<proteinExistence type="predicted"/>
<dbReference type="AlphaFoldDB" id="A0A1H5RFG9"/>
<sequence length="243" mass="26071">MTTGYAERAALYAIETRGLRAPAVLDAHVRPGTVVAEAPSGAGHHLTDYARLGAVAVLFDAEAAMVTAARESLAAAGLHGEAHPYRIGTDPPARRFPVVVCPNGALNQLTASLGLHAALHGLMNLLQPGGVLIAHVLLRHDDGTLDSAPCYDAAGTHDTWLHDWSRPDGHGGTLTRLRRQHRDHDELRIDLRRLHNGADLGCSTVHLSLLTARALEHGPWQLLTATRHCRSMTEIALRKEASA</sequence>
<name>A0A1H5RFG9_9PSEU</name>
<reference evidence="2" key="1">
    <citation type="submission" date="2016-10" db="EMBL/GenBank/DDBJ databases">
        <authorList>
            <person name="Varghese N."/>
            <person name="Submissions S."/>
        </authorList>
    </citation>
    <scope>NUCLEOTIDE SEQUENCE [LARGE SCALE GENOMIC DNA]</scope>
    <source>
        <strain evidence="2">DSM 44654</strain>
    </source>
</reference>
<dbReference type="EMBL" id="FNUJ01000012">
    <property type="protein sequence ID" value="SEF37123.1"/>
    <property type="molecule type" value="Genomic_DNA"/>
</dbReference>